<feature type="DNA-binding region" description="OmpR/PhoB-type" evidence="3">
    <location>
        <begin position="127"/>
        <end position="228"/>
    </location>
</feature>
<evidence type="ECO:0000259" key="4">
    <source>
        <dbReference type="PROSITE" id="PS50110"/>
    </source>
</evidence>
<dbReference type="PROSITE" id="PS50110">
    <property type="entry name" value="RESPONSE_REGULATORY"/>
    <property type="match status" value="1"/>
</dbReference>
<dbReference type="CDD" id="cd00383">
    <property type="entry name" value="trans_reg_C"/>
    <property type="match status" value="1"/>
</dbReference>
<evidence type="ECO:0000313" key="7">
    <source>
        <dbReference type="Proteomes" id="UP000182769"/>
    </source>
</evidence>
<name>A0A0K6IMI9_9GAMM</name>
<feature type="modified residue" description="4-aspartylphosphate" evidence="2">
    <location>
        <position position="52"/>
    </location>
</feature>
<dbReference type="STRING" id="1137284.GCA_001418205_02170"/>
<evidence type="ECO:0000256" key="3">
    <source>
        <dbReference type="PROSITE-ProRule" id="PRU01091"/>
    </source>
</evidence>
<dbReference type="InterPro" id="IPR001789">
    <property type="entry name" value="Sig_transdc_resp-reg_receiver"/>
</dbReference>
<keyword evidence="1 3" id="KW-0238">DNA-binding</keyword>
<dbReference type="Gene3D" id="6.10.250.690">
    <property type="match status" value="1"/>
</dbReference>
<gene>
    <name evidence="6" type="ORF">Ga0061065_106125</name>
</gene>
<feature type="domain" description="OmpR/PhoB-type" evidence="5">
    <location>
        <begin position="127"/>
        <end position="228"/>
    </location>
</feature>
<dbReference type="SMART" id="SM00862">
    <property type="entry name" value="Trans_reg_C"/>
    <property type="match status" value="1"/>
</dbReference>
<dbReference type="InterPro" id="IPR036388">
    <property type="entry name" value="WH-like_DNA-bd_sf"/>
</dbReference>
<dbReference type="InterPro" id="IPR039420">
    <property type="entry name" value="WalR-like"/>
</dbReference>
<evidence type="ECO:0000256" key="2">
    <source>
        <dbReference type="PROSITE-ProRule" id="PRU00169"/>
    </source>
</evidence>
<reference evidence="7" key="1">
    <citation type="submission" date="2015-08" db="EMBL/GenBank/DDBJ databases">
        <authorList>
            <person name="Varghese N."/>
        </authorList>
    </citation>
    <scope>NUCLEOTIDE SEQUENCE [LARGE SCALE GENOMIC DNA]</scope>
    <source>
        <strain evidence="7">JCM 18476</strain>
    </source>
</reference>
<dbReference type="AlphaFoldDB" id="A0A0K6IMI9"/>
<organism evidence="6 7">
    <name type="scientific">Marinomonas fungiae</name>
    <dbReference type="NCBI Taxonomy" id="1137284"/>
    <lineage>
        <taxon>Bacteria</taxon>
        <taxon>Pseudomonadati</taxon>
        <taxon>Pseudomonadota</taxon>
        <taxon>Gammaproteobacteria</taxon>
        <taxon>Oceanospirillales</taxon>
        <taxon>Oceanospirillaceae</taxon>
        <taxon>Marinomonas</taxon>
    </lineage>
</organism>
<keyword evidence="2" id="KW-0597">Phosphoprotein</keyword>
<dbReference type="OrthoDB" id="9802426at2"/>
<dbReference type="PANTHER" id="PTHR48111:SF50">
    <property type="entry name" value="KDP OPERON TRANSCRIPTIONAL REGULATORY PROTEIN KDPE"/>
    <property type="match status" value="1"/>
</dbReference>
<evidence type="ECO:0000256" key="1">
    <source>
        <dbReference type="ARBA" id="ARBA00023125"/>
    </source>
</evidence>
<dbReference type="Gene3D" id="3.40.50.2300">
    <property type="match status" value="1"/>
</dbReference>
<dbReference type="PROSITE" id="PS51755">
    <property type="entry name" value="OMPR_PHOB"/>
    <property type="match status" value="1"/>
</dbReference>
<dbReference type="GO" id="GO:0005829">
    <property type="term" value="C:cytosol"/>
    <property type="evidence" value="ECO:0007669"/>
    <property type="project" value="TreeGrafter"/>
</dbReference>
<dbReference type="PANTHER" id="PTHR48111">
    <property type="entry name" value="REGULATOR OF RPOS"/>
    <property type="match status" value="1"/>
</dbReference>
<dbReference type="GO" id="GO:0006355">
    <property type="term" value="P:regulation of DNA-templated transcription"/>
    <property type="evidence" value="ECO:0007669"/>
    <property type="project" value="InterPro"/>
</dbReference>
<feature type="domain" description="Response regulatory" evidence="4">
    <location>
        <begin position="3"/>
        <end position="116"/>
    </location>
</feature>
<dbReference type="RefSeq" id="WP_055463245.1">
    <property type="nucleotide sequence ID" value="NZ_CYHG01000006.1"/>
</dbReference>
<proteinExistence type="predicted"/>
<dbReference type="Pfam" id="PF00072">
    <property type="entry name" value="Response_reg"/>
    <property type="match status" value="1"/>
</dbReference>
<dbReference type="GO" id="GO:0000976">
    <property type="term" value="F:transcription cis-regulatory region binding"/>
    <property type="evidence" value="ECO:0007669"/>
    <property type="project" value="TreeGrafter"/>
</dbReference>
<dbReference type="Pfam" id="PF00486">
    <property type="entry name" value="Trans_reg_C"/>
    <property type="match status" value="1"/>
</dbReference>
<dbReference type="InterPro" id="IPR001867">
    <property type="entry name" value="OmpR/PhoB-type_DNA-bd"/>
</dbReference>
<protein>
    <submittedName>
        <fullName evidence="6">DNA-binding response regulator, OmpR family, contains REC and winged-helix (WHTH) domain</fullName>
    </submittedName>
</protein>
<dbReference type="Gene3D" id="1.10.10.10">
    <property type="entry name" value="Winged helix-like DNA-binding domain superfamily/Winged helix DNA-binding domain"/>
    <property type="match status" value="1"/>
</dbReference>
<evidence type="ECO:0000259" key="5">
    <source>
        <dbReference type="PROSITE" id="PS51755"/>
    </source>
</evidence>
<dbReference type="GO" id="GO:0032993">
    <property type="term" value="C:protein-DNA complex"/>
    <property type="evidence" value="ECO:0007669"/>
    <property type="project" value="TreeGrafter"/>
</dbReference>
<dbReference type="SUPFAM" id="SSF52172">
    <property type="entry name" value="CheY-like"/>
    <property type="match status" value="1"/>
</dbReference>
<sequence>MQRVLIIEDDLAMQSFLKTLCESAGFEVFHSDHIAEAKQLVKQHVMDLCLLDLGLPDGSGHDFIREVKPEVEFPIIVISARDTDFDKITALDLGADDYVAKPFSAGELMARIRVALRRGGAVAPTEATRYRVQHLEIDLEARQVTSDHLEDAIHLTPIEFKLLELLVKNPNKVLTYSLIGREVWGNQFTGSTEKIRVHIAQLRQKIEANPATPTLISNAPGVGYRLNHSTELDAHCGHHDFS</sequence>
<dbReference type="SMART" id="SM00448">
    <property type="entry name" value="REC"/>
    <property type="match status" value="1"/>
</dbReference>
<evidence type="ECO:0000313" key="6">
    <source>
        <dbReference type="EMBL" id="CUB04306.1"/>
    </source>
</evidence>
<keyword evidence="7" id="KW-1185">Reference proteome</keyword>
<dbReference type="GO" id="GO:0000156">
    <property type="term" value="F:phosphorelay response regulator activity"/>
    <property type="evidence" value="ECO:0007669"/>
    <property type="project" value="TreeGrafter"/>
</dbReference>
<dbReference type="Proteomes" id="UP000182769">
    <property type="component" value="Unassembled WGS sequence"/>
</dbReference>
<accession>A0A0K6IMI9</accession>
<dbReference type="EMBL" id="CYHG01000006">
    <property type="protein sequence ID" value="CUB04306.1"/>
    <property type="molecule type" value="Genomic_DNA"/>
</dbReference>
<dbReference type="InterPro" id="IPR011006">
    <property type="entry name" value="CheY-like_superfamily"/>
</dbReference>